<accession>A0A5C6V2M7</accession>
<protein>
    <recommendedName>
        <fullName evidence="4">DUF1735 domain-containing protein</fullName>
    </recommendedName>
</protein>
<keyword evidence="3" id="KW-1185">Reference proteome</keyword>
<feature type="chain" id="PRO_5022946230" description="DUF1735 domain-containing protein" evidence="1">
    <location>
        <begin position="18"/>
        <end position="166"/>
    </location>
</feature>
<name>A0A5C6V2M7_9FLAO</name>
<evidence type="ECO:0008006" key="4">
    <source>
        <dbReference type="Google" id="ProtNLM"/>
    </source>
</evidence>
<dbReference type="PROSITE" id="PS51257">
    <property type="entry name" value="PROKAR_LIPOPROTEIN"/>
    <property type="match status" value="1"/>
</dbReference>
<dbReference type="AlphaFoldDB" id="A0A5C6V2M7"/>
<evidence type="ECO:0000313" key="2">
    <source>
        <dbReference type="EMBL" id="TXC78891.1"/>
    </source>
</evidence>
<sequence length="166" mass="18607">MKFRVVFAVLASCMFLACLKNTDLPPEPVISEVRTVVFTDSARFTIVFTDGDGDIGLNPGDTFPPFDKASYFHSNLYFNYFEFRNGAWKRVYLNIDPQTGDTINPFAYRIPVLETDGRDKTLEGEINVDLPFALGSGNADTVRFEVELYDRALNVGKATTEAIILN</sequence>
<feature type="signal peptide" evidence="1">
    <location>
        <begin position="1"/>
        <end position="17"/>
    </location>
</feature>
<comment type="caution">
    <text evidence="2">The sequence shown here is derived from an EMBL/GenBank/DDBJ whole genome shotgun (WGS) entry which is preliminary data.</text>
</comment>
<keyword evidence="1" id="KW-0732">Signal</keyword>
<gene>
    <name evidence="2" type="ORF">FRX97_06665</name>
</gene>
<organism evidence="2 3">
    <name type="scientific">Luteibaculum oceani</name>
    <dbReference type="NCBI Taxonomy" id="1294296"/>
    <lineage>
        <taxon>Bacteria</taxon>
        <taxon>Pseudomonadati</taxon>
        <taxon>Bacteroidota</taxon>
        <taxon>Flavobacteriia</taxon>
        <taxon>Flavobacteriales</taxon>
        <taxon>Luteibaculaceae</taxon>
        <taxon>Luteibaculum</taxon>
    </lineage>
</organism>
<dbReference type="EMBL" id="VORB01000005">
    <property type="protein sequence ID" value="TXC78891.1"/>
    <property type="molecule type" value="Genomic_DNA"/>
</dbReference>
<proteinExistence type="predicted"/>
<reference evidence="2 3" key="1">
    <citation type="submission" date="2019-08" db="EMBL/GenBank/DDBJ databases">
        <title>Genome of Luteibaculum oceani JCM 18817.</title>
        <authorList>
            <person name="Bowman J.P."/>
        </authorList>
    </citation>
    <scope>NUCLEOTIDE SEQUENCE [LARGE SCALE GENOMIC DNA]</scope>
    <source>
        <strain evidence="2 3">JCM 18817</strain>
    </source>
</reference>
<evidence type="ECO:0000313" key="3">
    <source>
        <dbReference type="Proteomes" id="UP000321168"/>
    </source>
</evidence>
<dbReference type="OrthoDB" id="980982at2"/>
<evidence type="ECO:0000256" key="1">
    <source>
        <dbReference type="SAM" id="SignalP"/>
    </source>
</evidence>
<dbReference type="Proteomes" id="UP000321168">
    <property type="component" value="Unassembled WGS sequence"/>
</dbReference>
<dbReference type="RefSeq" id="WP_147014415.1">
    <property type="nucleotide sequence ID" value="NZ_VORB01000005.1"/>
</dbReference>